<accession>A0A2N3QMW4</accession>
<comment type="caution">
    <text evidence="2">The sequence shown here is derived from an EMBL/GenBank/DDBJ whole genome shotgun (WGS) entry which is preliminary data.</text>
</comment>
<gene>
    <name evidence="2" type="ORF">CQR47_0417</name>
</gene>
<dbReference type="AlphaFoldDB" id="A0A2N3QMW4"/>
<dbReference type="EMBL" id="PCGY01000009">
    <property type="protein sequence ID" value="PKU93019.1"/>
    <property type="molecule type" value="Genomic_DNA"/>
</dbReference>
<protein>
    <submittedName>
        <fullName evidence="2">Uncharacterized protein</fullName>
    </submittedName>
</protein>
<evidence type="ECO:0000313" key="3">
    <source>
        <dbReference type="Proteomes" id="UP000233727"/>
    </source>
</evidence>
<feature type="region of interest" description="Disordered" evidence="1">
    <location>
        <begin position="138"/>
        <end position="179"/>
    </location>
</feature>
<dbReference type="Proteomes" id="UP000233727">
    <property type="component" value="Unassembled WGS sequence"/>
</dbReference>
<dbReference type="InterPro" id="IPR037891">
    <property type="entry name" value="Cdil-like_sf"/>
</dbReference>
<evidence type="ECO:0000313" key="2">
    <source>
        <dbReference type="EMBL" id="PKU93019.1"/>
    </source>
</evidence>
<feature type="compositionally biased region" description="Basic and acidic residues" evidence="1">
    <location>
        <begin position="142"/>
        <end position="162"/>
    </location>
</feature>
<sequence>MEPDFDPRFVLIDKEGSRFLIRPCVESWGVNRVTDRFFRSLKGPGMTAGDIGGAVLDAFAFIERTGQLELSLEERRNSWRYDTRYRTHRAFVRNNDFVRVSTSPGGRYLVCTYAPRSGGDDPGDSIWHAIVPAGASAGELGRGSDGRVRGDRRVEEGARRAGSEQGSGSCTGLPEGKEADDMGVMTVSVNREGNRLLLLPYVECWGVDRLTDRFFASLKGPGVTAEDVGGALLDAFAFIECTGPLELNLEEQENCWRHDTKYKTWRAFARNNDFVDVTYYEDDHYCICAYPPRTRDLVGDEVWRGTVPAGASAEELGQAVLDAYAAVDEWKKTHGRRAGRHEPVARRVGLCDGGEVLLPGPGEGFVERTSAAGEVLLAFEHTGRDGDPVASLYLAEAEWDEGPDGGEAWDEWLERWEEDNGPARSVSREPCAEGPFTRRWTARNGSCLTVALLAPRSGGLAVMLCLDAARPGRRARAVERWDGELLRVARAATIRPGKPETETDE</sequence>
<reference evidence="2 3" key="1">
    <citation type="submission" date="2017-10" db="EMBL/GenBank/DDBJ databases">
        <title>Bifidobacterium genomics.</title>
        <authorList>
            <person name="Lugli G.A."/>
            <person name="Milani C."/>
            <person name="Mancabelli L."/>
        </authorList>
    </citation>
    <scope>NUCLEOTIDE SEQUENCE [LARGE SCALE GENOMIC DNA]</scope>
    <source>
        <strain evidence="2 3">1542B</strain>
    </source>
</reference>
<proteinExistence type="predicted"/>
<name>A0A2N3QMW4_9BIFI</name>
<evidence type="ECO:0000256" key="1">
    <source>
        <dbReference type="SAM" id="MobiDB-lite"/>
    </source>
</evidence>
<organism evidence="2 3">
    <name type="scientific">Bifidobacterium thermophilum</name>
    <dbReference type="NCBI Taxonomy" id="33905"/>
    <lineage>
        <taxon>Bacteria</taxon>
        <taxon>Bacillati</taxon>
        <taxon>Actinomycetota</taxon>
        <taxon>Actinomycetes</taxon>
        <taxon>Bifidobacteriales</taxon>
        <taxon>Bifidobacteriaceae</taxon>
        <taxon>Bifidobacterium</taxon>
    </lineage>
</organism>
<dbReference type="SUPFAM" id="SSF160207">
    <property type="entry name" value="NMB0488-like"/>
    <property type="match status" value="1"/>
</dbReference>